<reference evidence="2 3" key="1">
    <citation type="journal article" date="2016" name="Mol. Biol. Evol.">
        <title>Comparative Genomics of Early-Diverging Mushroom-Forming Fungi Provides Insights into the Origins of Lignocellulose Decay Capabilities.</title>
        <authorList>
            <person name="Nagy L.G."/>
            <person name="Riley R."/>
            <person name="Tritt A."/>
            <person name="Adam C."/>
            <person name="Daum C."/>
            <person name="Floudas D."/>
            <person name="Sun H."/>
            <person name="Yadav J.S."/>
            <person name="Pangilinan J."/>
            <person name="Larsson K.H."/>
            <person name="Matsuura K."/>
            <person name="Barry K."/>
            <person name="Labutti K."/>
            <person name="Kuo R."/>
            <person name="Ohm R.A."/>
            <person name="Bhattacharya S.S."/>
            <person name="Shirouzu T."/>
            <person name="Yoshinaga Y."/>
            <person name="Martin F.M."/>
            <person name="Grigoriev I.V."/>
            <person name="Hibbett D.S."/>
        </authorList>
    </citation>
    <scope>NUCLEOTIDE SEQUENCE [LARGE SCALE GENOMIC DNA]</scope>
    <source>
        <strain evidence="2 3">HHB12733</strain>
    </source>
</reference>
<dbReference type="InParanoid" id="A0A165JG03"/>
<organism evidence="2 3">
    <name type="scientific">Calocera cornea HHB12733</name>
    <dbReference type="NCBI Taxonomy" id="1353952"/>
    <lineage>
        <taxon>Eukaryota</taxon>
        <taxon>Fungi</taxon>
        <taxon>Dikarya</taxon>
        <taxon>Basidiomycota</taxon>
        <taxon>Agaricomycotina</taxon>
        <taxon>Dacrymycetes</taxon>
        <taxon>Dacrymycetales</taxon>
        <taxon>Dacrymycetaceae</taxon>
        <taxon>Calocera</taxon>
    </lineage>
</organism>
<evidence type="ECO:0000313" key="2">
    <source>
        <dbReference type="EMBL" id="KZT61786.1"/>
    </source>
</evidence>
<protein>
    <submittedName>
        <fullName evidence="2">Uncharacterized protein</fullName>
    </submittedName>
</protein>
<keyword evidence="1" id="KW-0812">Transmembrane</keyword>
<keyword evidence="3" id="KW-1185">Reference proteome</keyword>
<feature type="transmembrane region" description="Helical" evidence="1">
    <location>
        <begin position="85"/>
        <end position="106"/>
    </location>
</feature>
<name>A0A165JG03_9BASI</name>
<keyword evidence="1" id="KW-0472">Membrane</keyword>
<dbReference type="AlphaFoldDB" id="A0A165JG03"/>
<dbReference type="PROSITE" id="PS51257">
    <property type="entry name" value="PROKAR_LIPOPROTEIN"/>
    <property type="match status" value="1"/>
</dbReference>
<accession>A0A165JG03</accession>
<sequence length="120" mass="13055">MSTRHATGPAALSACLRAASASDHSEDRSSAFQLLRRCGEIARNVWSLIDRHGGNVFGRCQSSEAPKRWCIRVLPYLFGLLPKHVLAALHLPSVIVGIMIAVAQAVKLLQRRVQEPASGM</sequence>
<proteinExistence type="predicted"/>
<keyword evidence="1" id="KW-1133">Transmembrane helix</keyword>
<evidence type="ECO:0000256" key="1">
    <source>
        <dbReference type="SAM" id="Phobius"/>
    </source>
</evidence>
<dbReference type="Proteomes" id="UP000076842">
    <property type="component" value="Unassembled WGS sequence"/>
</dbReference>
<evidence type="ECO:0000313" key="3">
    <source>
        <dbReference type="Proteomes" id="UP000076842"/>
    </source>
</evidence>
<dbReference type="EMBL" id="KV423920">
    <property type="protein sequence ID" value="KZT61786.1"/>
    <property type="molecule type" value="Genomic_DNA"/>
</dbReference>
<gene>
    <name evidence="2" type="ORF">CALCODRAFT_325955</name>
</gene>